<gene>
    <name evidence="1" type="ORF">N5I32_15390</name>
</gene>
<evidence type="ECO:0000313" key="1">
    <source>
        <dbReference type="EMBL" id="MCT8330901.1"/>
    </source>
</evidence>
<dbReference type="RefSeq" id="WP_261496799.1">
    <property type="nucleotide sequence ID" value="NZ_JAOCQF010000003.1"/>
</dbReference>
<comment type="caution">
    <text evidence="1">The sequence shown here is derived from an EMBL/GenBank/DDBJ whole genome shotgun (WGS) entry which is preliminary data.</text>
</comment>
<dbReference type="EMBL" id="JAOCQF010000003">
    <property type="protein sequence ID" value="MCT8330901.1"/>
    <property type="molecule type" value="Genomic_DNA"/>
</dbReference>
<organism evidence="1 2">
    <name type="scientific">Albidovulum sediminis</name>
    <dbReference type="NCBI Taxonomy" id="3066345"/>
    <lineage>
        <taxon>Bacteria</taxon>
        <taxon>Pseudomonadati</taxon>
        <taxon>Pseudomonadota</taxon>
        <taxon>Alphaproteobacteria</taxon>
        <taxon>Rhodobacterales</taxon>
        <taxon>Paracoccaceae</taxon>
        <taxon>Albidovulum</taxon>
    </lineage>
</organism>
<name>A0ABT2NQB5_9RHOB</name>
<dbReference type="Proteomes" id="UP001205601">
    <property type="component" value="Unassembled WGS sequence"/>
</dbReference>
<accession>A0ABT2NQB5</accession>
<sequence>MTKDLSTNRRQMLVAAPLPGVAALSGMTPALGSEAAQVTAIEALFTEWKALRATPLPESCPDALLDERCAALDAIQRRTFGMPPASVRDLYIKVHMADLGGAFDGWDADLLATEARQALGADAVTV</sequence>
<dbReference type="InterPro" id="IPR006311">
    <property type="entry name" value="TAT_signal"/>
</dbReference>
<evidence type="ECO:0000313" key="2">
    <source>
        <dbReference type="Proteomes" id="UP001205601"/>
    </source>
</evidence>
<protein>
    <submittedName>
        <fullName evidence="1">Uncharacterized protein</fullName>
    </submittedName>
</protein>
<keyword evidence="2" id="KW-1185">Reference proteome</keyword>
<dbReference type="PROSITE" id="PS51318">
    <property type="entry name" value="TAT"/>
    <property type="match status" value="1"/>
</dbReference>
<proteinExistence type="predicted"/>
<reference evidence="2" key="1">
    <citation type="submission" date="2023-07" db="EMBL/GenBank/DDBJ databases">
        <title>Defluviimonas sediminis sp. nov., isolated from mangrove sediment.</title>
        <authorList>
            <person name="Liu L."/>
            <person name="Li J."/>
            <person name="Huang Y."/>
            <person name="Pan J."/>
            <person name="Li M."/>
        </authorList>
    </citation>
    <scope>NUCLEOTIDE SEQUENCE [LARGE SCALE GENOMIC DNA]</scope>
    <source>
        <strain evidence="2">FT324</strain>
    </source>
</reference>